<dbReference type="NCBIfam" id="TIGR02174">
    <property type="entry name" value="CXXU_selWTH"/>
    <property type="match status" value="1"/>
</dbReference>
<evidence type="ECO:0008006" key="4">
    <source>
        <dbReference type="Google" id="ProtNLM"/>
    </source>
</evidence>
<dbReference type="Pfam" id="PF10262">
    <property type="entry name" value="Rdx"/>
    <property type="match status" value="1"/>
</dbReference>
<name>A0AAV6Q823_SOLSE</name>
<protein>
    <recommendedName>
        <fullName evidence="4">Selenoprotein</fullName>
    </recommendedName>
</protein>
<organism evidence="2 3">
    <name type="scientific">Solea senegalensis</name>
    <name type="common">Senegalese sole</name>
    <dbReference type="NCBI Taxonomy" id="28829"/>
    <lineage>
        <taxon>Eukaryota</taxon>
        <taxon>Metazoa</taxon>
        <taxon>Chordata</taxon>
        <taxon>Craniata</taxon>
        <taxon>Vertebrata</taxon>
        <taxon>Euteleostomi</taxon>
        <taxon>Actinopterygii</taxon>
        <taxon>Neopterygii</taxon>
        <taxon>Teleostei</taxon>
        <taxon>Neoteleostei</taxon>
        <taxon>Acanthomorphata</taxon>
        <taxon>Carangaria</taxon>
        <taxon>Pleuronectiformes</taxon>
        <taxon>Pleuronectoidei</taxon>
        <taxon>Soleidae</taxon>
        <taxon>Solea</taxon>
    </lineage>
</organism>
<dbReference type="AlphaFoldDB" id="A0AAV6Q823"/>
<evidence type="ECO:0000313" key="2">
    <source>
        <dbReference type="EMBL" id="KAG7483214.1"/>
    </source>
</evidence>
<gene>
    <name evidence="2" type="ORF">JOB18_042830</name>
</gene>
<sequence length="96" mass="10504">MSSTLCSKDVSISAAGRLKNNRKTMAQVQIEHWDVANAITDLVPDVVMKKVISQKPNSFEVTVNGELIFSKLAEGKFPNPSEIAEMVKKIVCGGKR</sequence>
<dbReference type="Proteomes" id="UP000693946">
    <property type="component" value="Linkage Group LG7"/>
</dbReference>
<evidence type="ECO:0000313" key="3">
    <source>
        <dbReference type="Proteomes" id="UP000693946"/>
    </source>
</evidence>
<keyword evidence="1" id="KW-0676">Redox-active center</keyword>
<evidence type="ECO:0000256" key="1">
    <source>
        <dbReference type="ARBA" id="ARBA00023284"/>
    </source>
</evidence>
<dbReference type="InterPro" id="IPR011893">
    <property type="entry name" value="Selenoprotein_Rdx-typ"/>
</dbReference>
<accession>A0AAV6Q823</accession>
<reference evidence="2 3" key="1">
    <citation type="journal article" date="2021" name="Sci. Rep.">
        <title>Chromosome anchoring in Senegalese sole (Solea senegalensis) reveals sex-associated markers and genome rearrangements in flatfish.</title>
        <authorList>
            <person name="Guerrero-Cozar I."/>
            <person name="Gomez-Garrido J."/>
            <person name="Berbel C."/>
            <person name="Martinez-Blanch J.F."/>
            <person name="Alioto T."/>
            <person name="Claros M.G."/>
            <person name="Gagnaire P.A."/>
            <person name="Manchado M."/>
        </authorList>
    </citation>
    <scope>NUCLEOTIDE SEQUENCE [LARGE SCALE GENOMIC DNA]</scope>
    <source>
        <strain evidence="2">Sse05_10M</strain>
    </source>
</reference>
<proteinExistence type="predicted"/>
<comment type="caution">
    <text evidence="2">The sequence shown here is derived from an EMBL/GenBank/DDBJ whole genome shotgun (WGS) entry which is preliminary data.</text>
</comment>
<dbReference type="EMBL" id="JAGKHQ010000019">
    <property type="protein sequence ID" value="KAG7483214.1"/>
    <property type="molecule type" value="Genomic_DNA"/>
</dbReference>
<keyword evidence="3" id="KW-1185">Reference proteome</keyword>